<feature type="transmembrane region" description="Helical" evidence="17">
    <location>
        <begin position="61"/>
        <end position="83"/>
    </location>
</feature>
<keyword evidence="7" id="KW-0378">Hydrolase</keyword>
<evidence type="ECO:0000256" key="13">
    <source>
        <dbReference type="PIRSR" id="PIRSR634016-1"/>
    </source>
</evidence>
<evidence type="ECO:0000256" key="4">
    <source>
        <dbReference type="ARBA" id="ARBA00022475"/>
    </source>
</evidence>
<evidence type="ECO:0000256" key="3">
    <source>
        <dbReference type="ARBA" id="ARBA00022438"/>
    </source>
</evidence>
<dbReference type="PANTHER" id="PTHR11533:SF301">
    <property type="entry name" value="AMINOPEPTIDASE"/>
    <property type="match status" value="1"/>
</dbReference>
<keyword evidence="8 14" id="KW-0862">Zinc</keyword>
<dbReference type="GO" id="GO:0005737">
    <property type="term" value="C:cytoplasm"/>
    <property type="evidence" value="ECO:0007669"/>
    <property type="project" value="TreeGrafter"/>
</dbReference>
<evidence type="ECO:0000313" key="21">
    <source>
        <dbReference type="EMBL" id="TKR69185.1"/>
    </source>
</evidence>
<dbReference type="GO" id="GO:0005886">
    <property type="term" value="C:plasma membrane"/>
    <property type="evidence" value="ECO:0007669"/>
    <property type="project" value="UniProtKB-SubCell"/>
</dbReference>
<dbReference type="Proteomes" id="UP000298663">
    <property type="component" value="Unassembled WGS sequence"/>
</dbReference>
<comment type="subcellular location">
    <subcellularLocation>
        <location evidence="1">Cell membrane</location>
    </subcellularLocation>
</comment>
<feature type="compositionally biased region" description="Low complexity" evidence="16">
    <location>
        <begin position="221"/>
        <end position="230"/>
    </location>
</feature>
<keyword evidence="6 14" id="KW-0479">Metal-binding</keyword>
<keyword evidence="17" id="KW-0812">Transmembrane</keyword>
<comment type="cofactor">
    <cofactor evidence="14">
        <name>Zn(2+)</name>
        <dbReference type="ChEBI" id="CHEBI:29105"/>
    </cofactor>
    <text evidence="14">Binds 1 zinc ion per subunit.</text>
</comment>
<evidence type="ECO:0000256" key="2">
    <source>
        <dbReference type="ARBA" id="ARBA00010136"/>
    </source>
</evidence>
<dbReference type="GO" id="GO:0008270">
    <property type="term" value="F:zinc ion binding"/>
    <property type="evidence" value="ECO:0007669"/>
    <property type="project" value="InterPro"/>
</dbReference>
<evidence type="ECO:0000313" key="22">
    <source>
        <dbReference type="Proteomes" id="UP000298663"/>
    </source>
</evidence>
<dbReference type="SUPFAM" id="SSF55486">
    <property type="entry name" value="Metalloproteases ('zincins'), catalytic domain"/>
    <property type="match status" value="1"/>
</dbReference>
<feature type="domain" description="Peptidase M1 membrane alanine aminopeptidase" evidence="18">
    <location>
        <begin position="513"/>
        <end position="722"/>
    </location>
</feature>
<keyword evidence="10 17" id="KW-0472">Membrane</keyword>
<reference evidence="21 22" key="2">
    <citation type="journal article" date="2019" name="G3 (Bethesda)">
        <title>Hybrid Assembly of the Genome of the Entomopathogenic Nematode Steinernema carpocapsae Identifies the X-Chromosome.</title>
        <authorList>
            <person name="Serra L."/>
            <person name="Macchietto M."/>
            <person name="Macias-Munoz A."/>
            <person name="McGill C.J."/>
            <person name="Rodriguez I.M."/>
            <person name="Rodriguez B."/>
            <person name="Murad R."/>
            <person name="Mortazavi A."/>
        </authorList>
    </citation>
    <scope>NUCLEOTIDE SEQUENCE [LARGE SCALE GENOMIC DNA]</scope>
    <source>
        <strain evidence="21 22">ALL</strain>
    </source>
</reference>
<reference evidence="21 22" key="1">
    <citation type="journal article" date="2015" name="Genome Biol.">
        <title>Comparative genomics of Steinernema reveals deeply conserved gene regulatory networks.</title>
        <authorList>
            <person name="Dillman A.R."/>
            <person name="Macchietto M."/>
            <person name="Porter C.F."/>
            <person name="Rogers A."/>
            <person name="Williams B."/>
            <person name="Antoshechkin I."/>
            <person name="Lee M.M."/>
            <person name="Goodwin Z."/>
            <person name="Lu X."/>
            <person name="Lewis E.E."/>
            <person name="Goodrich-Blair H."/>
            <person name="Stock S.P."/>
            <person name="Adams B.J."/>
            <person name="Sternberg P.W."/>
            <person name="Mortazavi A."/>
        </authorList>
    </citation>
    <scope>NUCLEOTIDE SEQUENCE [LARGE SCALE GENOMIC DNA]</scope>
    <source>
        <strain evidence="21 22">ALL</strain>
    </source>
</reference>
<feature type="compositionally biased region" description="Acidic residues" evidence="16">
    <location>
        <begin position="262"/>
        <end position="274"/>
    </location>
</feature>
<dbReference type="InterPro" id="IPR014782">
    <property type="entry name" value="Peptidase_M1_dom"/>
</dbReference>
<gene>
    <name evidence="21" type="ORF">L596_021371</name>
</gene>
<dbReference type="InterPro" id="IPR050344">
    <property type="entry name" value="Peptidase_M1_aminopeptidases"/>
</dbReference>
<feature type="region of interest" description="Disordered" evidence="16">
    <location>
        <begin position="258"/>
        <end position="280"/>
    </location>
</feature>
<dbReference type="InterPro" id="IPR042097">
    <property type="entry name" value="Aminopeptidase_N-like_N_sf"/>
</dbReference>
<dbReference type="Pfam" id="PF17900">
    <property type="entry name" value="Peptidase_M1_N"/>
    <property type="match status" value="1"/>
</dbReference>
<evidence type="ECO:0000259" key="19">
    <source>
        <dbReference type="Pfam" id="PF11838"/>
    </source>
</evidence>
<dbReference type="InterPro" id="IPR001930">
    <property type="entry name" value="Peptidase_M1"/>
</dbReference>
<keyword evidence="11" id="KW-1015">Disulfide bond</keyword>
<dbReference type="Gene3D" id="2.60.40.1730">
    <property type="entry name" value="tricorn interacting facor f3 domain"/>
    <property type="match status" value="2"/>
</dbReference>
<dbReference type="Gene3D" id="1.25.50.20">
    <property type="match status" value="1"/>
</dbReference>
<dbReference type="Gene3D" id="1.10.390.10">
    <property type="entry name" value="Neutral Protease Domain 2"/>
    <property type="match status" value="1"/>
</dbReference>
<proteinExistence type="inferred from homology"/>
<dbReference type="GO" id="GO:0006508">
    <property type="term" value="P:proteolysis"/>
    <property type="evidence" value="ECO:0007669"/>
    <property type="project" value="UniProtKB-KW"/>
</dbReference>
<keyword evidence="3" id="KW-0031">Aminopeptidase</keyword>
<dbReference type="InterPro" id="IPR024571">
    <property type="entry name" value="ERAP1-like_C_dom"/>
</dbReference>
<evidence type="ECO:0000256" key="17">
    <source>
        <dbReference type="SAM" id="Phobius"/>
    </source>
</evidence>
<evidence type="ECO:0000256" key="10">
    <source>
        <dbReference type="ARBA" id="ARBA00023136"/>
    </source>
</evidence>
<dbReference type="GO" id="GO:0070006">
    <property type="term" value="F:metalloaminopeptidase activity"/>
    <property type="evidence" value="ECO:0007669"/>
    <property type="project" value="TreeGrafter"/>
</dbReference>
<evidence type="ECO:0000256" key="16">
    <source>
        <dbReference type="SAM" id="MobiDB-lite"/>
    </source>
</evidence>
<feature type="domain" description="Aminopeptidase N-like N-terminal" evidence="20">
    <location>
        <begin position="348"/>
        <end position="478"/>
    </location>
</feature>
<dbReference type="GO" id="GO:0043171">
    <property type="term" value="P:peptide catabolic process"/>
    <property type="evidence" value="ECO:0007669"/>
    <property type="project" value="TreeGrafter"/>
</dbReference>
<feature type="binding site" evidence="14">
    <location>
        <position position="585"/>
    </location>
    <ligand>
        <name>Zn(2+)</name>
        <dbReference type="ChEBI" id="CHEBI:29105"/>
        <note>catalytic</note>
    </ligand>
</feature>
<feature type="binding site" evidence="14">
    <location>
        <position position="608"/>
    </location>
    <ligand>
        <name>Zn(2+)</name>
        <dbReference type="ChEBI" id="CHEBI:29105"/>
        <note>catalytic</note>
    </ligand>
</feature>
<feature type="region of interest" description="Disordered" evidence="16">
    <location>
        <begin position="18"/>
        <end position="48"/>
    </location>
</feature>
<dbReference type="Pfam" id="PF11838">
    <property type="entry name" value="ERAP1_C"/>
    <property type="match status" value="1"/>
</dbReference>
<evidence type="ECO:0000256" key="9">
    <source>
        <dbReference type="ARBA" id="ARBA00023049"/>
    </source>
</evidence>
<evidence type="ECO:0000256" key="11">
    <source>
        <dbReference type="ARBA" id="ARBA00023157"/>
    </source>
</evidence>
<evidence type="ECO:0000259" key="18">
    <source>
        <dbReference type="Pfam" id="PF01433"/>
    </source>
</evidence>
<evidence type="ECO:0000256" key="7">
    <source>
        <dbReference type="ARBA" id="ARBA00022801"/>
    </source>
</evidence>
<dbReference type="FunFam" id="1.25.50.20:FF:000001">
    <property type="entry name" value="Aminopeptidase"/>
    <property type="match status" value="1"/>
</dbReference>
<comment type="caution">
    <text evidence="21">The sequence shown here is derived from an EMBL/GenBank/DDBJ whole genome shotgun (WGS) entry which is preliminary data.</text>
</comment>
<dbReference type="EMBL" id="AZBU02000007">
    <property type="protein sequence ID" value="TKR69185.1"/>
    <property type="molecule type" value="Genomic_DNA"/>
</dbReference>
<dbReference type="PRINTS" id="PR00756">
    <property type="entry name" value="ALADIPTASE"/>
</dbReference>
<dbReference type="Gene3D" id="2.60.40.1910">
    <property type="match status" value="1"/>
</dbReference>
<dbReference type="AlphaFoldDB" id="A0A4V5ZZW7"/>
<evidence type="ECO:0000256" key="14">
    <source>
        <dbReference type="PIRSR" id="PIRSR634016-3"/>
    </source>
</evidence>
<protein>
    <recommendedName>
        <fullName evidence="23">Aminopeptidase</fullName>
    </recommendedName>
</protein>
<dbReference type="InterPro" id="IPR027268">
    <property type="entry name" value="Peptidase_M4/M1_CTD_sf"/>
</dbReference>
<dbReference type="GO" id="GO:0005615">
    <property type="term" value="C:extracellular space"/>
    <property type="evidence" value="ECO:0007669"/>
    <property type="project" value="TreeGrafter"/>
</dbReference>
<dbReference type="SUPFAM" id="SSF63737">
    <property type="entry name" value="Leukotriene A4 hydrolase N-terminal domain"/>
    <property type="match status" value="1"/>
</dbReference>
<feature type="region of interest" description="Disordered" evidence="16">
    <location>
        <begin position="221"/>
        <end position="246"/>
    </location>
</feature>
<keyword evidence="22" id="KW-1185">Reference proteome</keyword>
<dbReference type="Pfam" id="PF01433">
    <property type="entry name" value="Peptidase_M1"/>
    <property type="match status" value="1"/>
</dbReference>
<keyword evidence="4" id="KW-1003">Cell membrane</keyword>
<dbReference type="STRING" id="34508.A0A4V5ZZW7"/>
<dbReference type="OrthoDB" id="10031169at2759"/>
<dbReference type="GO" id="GO:0042277">
    <property type="term" value="F:peptide binding"/>
    <property type="evidence" value="ECO:0007669"/>
    <property type="project" value="TreeGrafter"/>
</dbReference>
<name>A0A4V5ZZW7_STECR</name>
<evidence type="ECO:0000256" key="6">
    <source>
        <dbReference type="ARBA" id="ARBA00022723"/>
    </source>
</evidence>
<evidence type="ECO:0000259" key="20">
    <source>
        <dbReference type="Pfam" id="PF17900"/>
    </source>
</evidence>
<sequence>MEEIDLSDRRGLIAMAEQFSGKSTETLAHPPPSNGRMETGKPAEPAKDVKKKGQVACASSTALLLFLLSVGAVIAAVLITFFVTKGIYNHPGDNSVFIADDRYESTTLTPDEGEPEDIDPNAPTAEQLRLPKTLHPIYYNLTIKPYVPGYVEYPAEKNLTFEATVAIKIRVTELTDKIVLSALKLGLGNDLSKYQIFQESLEEVEVMQKSVNVVKRQAVENATTPATATTTEEEESEEEEEETTTVAGTAAIITMATGNATESEEESEEEEESEGPSMNETTVAMTTMTTTLPTTVEASNVTEADNVTETATIAAATADESEEESEEEEESEVAKNVTQFVRRPSGISVKSIDTKEELEQVIFNLDKPLEKDQEYVFEIKYTGPIDSQLAGMYLSHYTDSDGDIRYAAATQMEPTDARRMVPCFDEPEFKAVWKITAIHPVGTTAVSNSIEQTVDEPTDDKNWIKTTFKETLPMSSYLVALAISEFEYNEATTKHGIRFRVWSREEALNHTQYALNAGIKVLDFFADYYNISFPLEKQDMFAFPDFAAGAMENWGLVMYRERTLLYDPSVSTPRQKLSVARTVAHELAHQWFGNLVTMKWWNDLWLNEGFATLMSYPGVNAISDGKYRMEEYFVYDSQENALLRDSHATSHPLFFPIDKAEDVSEAFDSITYDKGSTILRMIREILGEQKFQEGLHSYLKKFRFKNAVHKDLWTSLNEAVPENFYAWDGSQFDVVEFAAKWTEQMGYPVIEVRRLDTKRVEIHQRRFKMDDQTLEKQKFRNAKFWYKWDIPIWYTLNGEEKPMTWLHEAQQINVGMDDLLVLNAESRGMYRVNYNKPGWNRIIDQLLKDHTVIDIKSRARLIDDAFTLAEANQLPYETALNITRYLSKETELLPWAMALDGVNVLLANFREEPELEHLRTYIKSLVKPLYEKINWDLLKVNYVDDDKFFQNELEYAVIKKFCEIRESDCTSKVQDLFQEKLMETCTEKTMASECSQVPVPIRNLVYCEGIKMGGEAEYEFMTKKYRAESVQVERDRIMNALACTRDIFTINKLLALTADKNSTEIRLQDKSSMFRSIGANPIGKQIVFGFFQDHWEKIYESFKDQQTLMRNMISGSIDLYTNRDITQYESFLTKHKRTTRNLDVFKIQMELAKSNKEWIEHHFKELAEWFKKQNDKPTASAA</sequence>
<feature type="active site" description="Proton acceptor" evidence="13">
    <location>
        <position position="586"/>
    </location>
</feature>
<comment type="similarity">
    <text evidence="2">Belongs to the peptidase M1 family.</text>
</comment>
<evidence type="ECO:0000256" key="8">
    <source>
        <dbReference type="ARBA" id="ARBA00022833"/>
    </source>
</evidence>
<feature type="region of interest" description="Disordered" evidence="16">
    <location>
        <begin position="316"/>
        <end position="335"/>
    </location>
</feature>
<feature type="binding site" evidence="14">
    <location>
        <position position="589"/>
    </location>
    <ligand>
        <name>Zn(2+)</name>
        <dbReference type="ChEBI" id="CHEBI:29105"/>
        <note>catalytic</note>
    </ligand>
</feature>
<feature type="site" description="Transition state stabilizer" evidence="15">
    <location>
        <position position="672"/>
    </location>
</feature>
<evidence type="ECO:0000256" key="5">
    <source>
        <dbReference type="ARBA" id="ARBA00022670"/>
    </source>
</evidence>
<keyword evidence="17" id="KW-1133">Transmembrane helix</keyword>
<accession>A0A4V5ZZW7</accession>
<dbReference type="FunFam" id="1.10.390.10:FF:000006">
    <property type="entry name" value="Puromycin-sensitive aminopeptidase"/>
    <property type="match status" value="1"/>
</dbReference>
<keyword evidence="12" id="KW-0325">Glycoprotein</keyword>
<feature type="domain" description="ERAP1-like C-terminal" evidence="19">
    <location>
        <begin position="820"/>
        <end position="1139"/>
    </location>
</feature>
<keyword evidence="9" id="KW-0482">Metalloprotease</keyword>
<organism evidence="21 22">
    <name type="scientific">Steinernema carpocapsae</name>
    <name type="common">Entomopathogenic nematode</name>
    <dbReference type="NCBI Taxonomy" id="34508"/>
    <lineage>
        <taxon>Eukaryota</taxon>
        <taxon>Metazoa</taxon>
        <taxon>Ecdysozoa</taxon>
        <taxon>Nematoda</taxon>
        <taxon>Chromadorea</taxon>
        <taxon>Rhabditida</taxon>
        <taxon>Tylenchina</taxon>
        <taxon>Panagrolaimomorpha</taxon>
        <taxon>Strongyloidoidea</taxon>
        <taxon>Steinernematidae</taxon>
        <taxon>Steinernema</taxon>
    </lineage>
</organism>
<dbReference type="InterPro" id="IPR045357">
    <property type="entry name" value="Aminopeptidase_N-like_N"/>
</dbReference>
<evidence type="ECO:0000256" key="15">
    <source>
        <dbReference type="PIRSR" id="PIRSR634016-4"/>
    </source>
</evidence>
<feature type="compositionally biased region" description="Acidic residues" evidence="16">
    <location>
        <begin position="231"/>
        <end position="243"/>
    </location>
</feature>
<evidence type="ECO:0000256" key="1">
    <source>
        <dbReference type="ARBA" id="ARBA00004236"/>
    </source>
</evidence>
<dbReference type="InterPro" id="IPR034016">
    <property type="entry name" value="M1_APN-typ"/>
</dbReference>
<dbReference type="FunFam" id="2.60.40.1910:FF:000006">
    <property type="entry name" value="Aminopeptidase"/>
    <property type="match status" value="1"/>
</dbReference>
<evidence type="ECO:0000256" key="12">
    <source>
        <dbReference type="ARBA" id="ARBA00023180"/>
    </source>
</evidence>
<feature type="compositionally biased region" description="Basic and acidic residues" evidence="16">
    <location>
        <begin position="38"/>
        <end position="48"/>
    </location>
</feature>
<evidence type="ECO:0008006" key="23">
    <source>
        <dbReference type="Google" id="ProtNLM"/>
    </source>
</evidence>
<feature type="compositionally biased region" description="Acidic residues" evidence="16">
    <location>
        <begin position="319"/>
        <end position="331"/>
    </location>
</feature>
<keyword evidence="5" id="KW-0645">Protease</keyword>
<dbReference type="PANTHER" id="PTHR11533">
    <property type="entry name" value="PROTEASE M1 ZINC METALLOPROTEASE"/>
    <property type="match status" value="1"/>
</dbReference>
<dbReference type="CDD" id="cd09601">
    <property type="entry name" value="M1_APN-Q_like"/>
    <property type="match status" value="1"/>
</dbReference>